<dbReference type="InterPro" id="IPR029063">
    <property type="entry name" value="SAM-dependent_MTases_sf"/>
</dbReference>
<dbReference type="GO" id="GO:0008168">
    <property type="term" value="F:methyltransferase activity"/>
    <property type="evidence" value="ECO:0007669"/>
    <property type="project" value="UniProtKB-KW"/>
</dbReference>
<dbReference type="RefSeq" id="WP_343917493.1">
    <property type="nucleotide sequence ID" value="NZ_BAAAJT010000002.1"/>
</dbReference>
<dbReference type="Gene3D" id="3.40.50.150">
    <property type="entry name" value="Vaccinia Virus protein VP39"/>
    <property type="match status" value="1"/>
</dbReference>
<dbReference type="SUPFAM" id="SSF53335">
    <property type="entry name" value="S-adenosyl-L-methionine-dependent methyltransferases"/>
    <property type="match status" value="1"/>
</dbReference>
<sequence length="273" mass="28697">MTDDRALADRVLREARLAGHPAGEYVGQENFMDVSEILALGERARLAPGVRTLDVCCGVGGPGLLLAARTGCDYLGVDRSPDAVALARSRAGPARSIAFAVADVPPLPAGPFDVVLLLETTLAFADKAPLVAAVADVLAPGGRFAFTVEEGLPLTPAERAVMPASDTVWPWPLASLHDDLAAVGLRVTSIEDRTAAHRSRAASLLVAYETRRSSLVAGLGEEPVADLLSAHRTWVRWLGRRRVRKYAVVAARAPVNRAAPSVVRLGRGPAPGG</sequence>
<dbReference type="InterPro" id="IPR041698">
    <property type="entry name" value="Methyltransf_25"/>
</dbReference>
<evidence type="ECO:0000259" key="1">
    <source>
        <dbReference type="Pfam" id="PF13649"/>
    </source>
</evidence>
<keyword evidence="3" id="KW-1185">Reference proteome</keyword>
<organism evidence="2 3">
    <name type="scientific">Nocardioides aestuarii</name>
    <dbReference type="NCBI Taxonomy" id="252231"/>
    <lineage>
        <taxon>Bacteria</taxon>
        <taxon>Bacillati</taxon>
        <taxon>Actinomycetota</taxon>
        <taxon>Actinomycetes</taxon>
        <taxon>Propionibacteriales</taxon>
        <taxon>Nocardioidaceae</taxon>
        <taxon>Nocardioides</taxon>
    </lineage>
</organism>
<accession>A0ABW4TMG3</accession>
<dbReference type="InterPro" id="IPR050508">
    <property type="entry name" value="Methyltransf_Superfamily"/>
</dbReference>
<feature type="domain" description="Methyltransferase" evidence="1">
    <location>
        <begin position="53"/>
        <end position="142"/>
    </location>
</feature>
<comment type="caution">
    <text evidence="2">The sequence shown here is derived from an EMBL/GenBank/DDBJ whole genome shotgun (WGS) entry which is preliminary data.</text>
</comment>
<dbReference type="CDD" id="cd02440">
    <property type="entry name" value="AdoMet_MTases"/>
    <property type="match status" value="1"/>
</dbReference>
<proteinExistence type="predicted"/>
<dbReference type="PANTHER" id="PTHR42912">
    <property type="entry name" value="METHYLTRANSFERASE"/>
    <property type="match status" value="1"/>
</dbReference>
<keyword evidence="2" id="KW-0489">Methyltransferase</keyword>
<name>A0ABW4TMG3_9ACTN</name>
<keyword evidence="2" id="KW-0808">Transferase</keyword>
<evidence type="ECO:0000313" key="2">
    <source>
        <dbReference type="EMBL" id="MFD1946902.1"/>
    </source>
</evidence>
<dbReference type="EMBL" id="JBHUGD010000003">
    <property type="protein sequence ID" value="MFD1946902.1"/>
    <property type="molecule type" value="Genomic_DNA"/>
</dbReference>
<reference evidence="3" key="1">
    <citation type="journal article" date="2019" name="Int. J. Syst. Evol. Microbiol.">
        <title>The Global Catalogue of Microorganisms (GCM) 10K type strain sequencing project: providing services to taxonomists for standard genome sequencing and annotation.</title>
        <authorList>
            <consortium name="The Broad Institute Genomics Platform"/>
            <consortium name="The Broad Institute Genome Sequencing Center for Infectious Disease"/>
            <person name="Wu L."/>
            <person name="Ma J."/>
        </authorList>
    </citation>
    <scope>NUCLEOTIDE SEQUENCE [LARGE SCALE GENOMIC DNA]</scope>
    <source>
        <strain evidence="3">CGMCC 1.12477</strain>
    </source>
</reference>
<evidence type="ECO:0000313" key="3">
    <source>
        <dbReference type="Proteomes" id="UP001597351"/>
    </source>
</evidence>
<dbReference type="Proteomes" id="UP001597351">
    <property type="component" value="Unassembled WGS sequence"/>
</dbReference>
<protein>
    <submittedName>
        <fullName evidence="2">SAM-dependent methyltransferase</fullName>
        <ecNumber evidence="2">2.1.1.-</ecNumber>
    </submittedName>
</protein>
<dbReference type="EC" id="2.1.1.-" evidence="2"/>
<dbReference type="Pfam" id="PF13649">
    <property type="entry name" value="Methyltransf_25"/>
    <property type="match status" value="1"/>
</dbReference>
<gene>
    <name evidence="2" type="ORF">ACFSDE_08860</name>
</gene>
<dbReference type="GO" id="GO:0032259">
    <property type="term" value="P:methylation"/>
    <property type="evidence" value="ECO:0007669"/>
    <property type="project" value="UniProtKB-KW"/>
</dbReference>